<dbReference type="EMBL" id="BFBB01000008">
    <property type="protein sequence ID" value="GBF50996.1"/>
    <property type="molecule type" value="Genomic_DNA"/>
</dbReference>
<comment type="caution">
    <text evidence="2">The sequence shown here is derived from an EMBL/GenBank/DDBJ whole genome shotgun (WGS) entry which is preliminary data.</text>
</comment>
<keyword evidence="3" id="KW-1185">Reference proteome</keyword>
<dbReference type="SUPFAM" id="SSF69593">
    <property type="entry name" value="Glycerol-3-phosphate (1)-acyltransferase"/>
    <property type="match status" value="1"/>
</dbReference>
<accession>A0A2P2E2F5</accession>
<name>A0A2P2E2F5_9LEPT</name>
<keyword evidence="2" id="KW-0808">Transferase</keyword>
<protein>
    <submittedName>
        <fullName evidence="2">Acyltransferase</fullName>
    </submittedName>
</protein>
<dbReference type="GO" id="GO:0016746">
    <property type="term" value="F:acyltransferase activity"/>
    <property type="evidence" value="ECO:0007669"/>
    <property type="project" value="UniProtKB-KW"/>
</dbReference>
<reference evidence="2 3" key="1">
    <citation type="submission" date="2018-02" db="EMBL/GenBank/DDBJ databases">
        <title>Novel Leptospira species isolated from soil and water in Japan.</title>
        <authorList>
            <person name="Nakao R."/>
            <person name="Masuzawa T."/>
        </authorList>
    </citation>
    <scope>NUCLEOTIDE SEQUENCE [LARGE SCALE GENOMIC DNA]</scope>
    <source>
        <strain evidence="2 3">YH101</strain>
    </source>
</reference>
<gene>
    <name evidence="2" type="ORF">LPTSP4_25270</name>
</gene>
<evidence type="ECO:0000313" key="2">
    <source>
        <dbReference type="EMBL" id="GBF50996.1"/>
    </source>
</evidence>
<evidence type="ECO:0000313" key="3">
    <source>
        <dbReference type="Proteomes" id="UP000245133"/>
    </source>
</evidence>
<feature type="domain" description="Phospholipid/glycerol acyltransferase" evidence="1">
    <location>
        <begin position="11"/>
        <end position="131"/>
    </location>
</feature>
<dbReference type="AlphaFoldDB" id="A0A2P2E2F5"/>
<dbReference type="Pfam" id="PF01553">
    <property type="entry name" value="Acyltransferase"/>
    <property type="match status" value="1"/>
</dbReference>
<evidence type="ECO:0000259" key="1">
    <source>
        <dbReference type="SMART" id="SM00563"/>
    </source>
</evidence>
<sequence length="190" mass="22234">MDNWEPGQSKKFIICNHTNALEVPIVVGLPYLKHTPNLNLSYLGGDIIQRYKLIPLMMHARIVEAVTYSEKKPNFRNFKKDVLYVLERRTIFLFPEGKRTYSEEILPFETGVMKIAYKFQIDLDIFVVGGLMKFSDDTKFIHFRKNNLVYVAFCGKIQASEHASFESYLQCAEKMMKKKKENLDTLYFPN</sequence>
<organism evidence="2 3">
    <name type="scientific">Leptospira ryugenii</name>
    <dbReference type="NCBI Taxonomy" id="1917863"/>
    <lineage>
        <taxon>Bacteria</taxon>
        <taxon>Pseudomonadati</taxon>
        <taxon>Spirochaetota</taxon>
        <taxon>Spirochaetia</taxon>
        <taxon>Leptospirales</taxon>
        <taxon>Leptospiraceae</taxon>
        <taxon>Leptospira</taxon>
    </lineage>
</organism>
<dbReference type="SMART" id="SM00563">
    <property type="entry name" value="PlsC"/>
    <property type="match status" value="1"/>
</dbReference>
<keyword evidence="2" id="KW-0012">Acyltransferase</keyword>
<dbReference type="InterPro" id="IPR002123">
    <property type="entry name" value="Plipid/glycerol_acylTrfase"/>
</dbReference>
<proteinExistence type="predicted"/>
<dbReference type="Proteomes" id="UP000245133">
    <property type="component" value="Unassembled WGS sequence"/>
</dbReference>